<name>A0A8S3B0M9_9BILA</name>
<reference evidence="2" key="1">
    <citation type="submission" date="2021-02" db="EMBL/GenBank/DDBJ databases">
        <authorList>
            <person name="Nowell W R."/>
        </authorList>
    </citation>
    <scope>NUCLEOTIDE SEQUENCE</scope>
</reference>
<feature type="non-terminal residue" evidence="2">
    <location>
        <position position="1"/>
    </location>
</feature>
<proteinExistence type="predicted"/>
<protein>
    <submittedName>
        <fullName evidence="2">Uncharacterized protein</fullName>
    </submittedName>
</protein>
<evidence type="ECO:0000313" key="3">
    <source>
        <dbReference type="Proteomes" id="UP000681720"/>
    </source>
</evidence>
<dbReference type="Proteomes" id="UP000681720">
    <property type="component" value="Unassembled WGS sequence"/>
</dbReference>
<dbReference type="EMBL" id="CAJOBH010080672">
    <property type="protein sequence ID" value="CAF4515578.1"/>
    <property type="molecule type" value="Genomic_DNA"/>
</dbReference>
<organism evidence="2 3">
    <name type="scientific">Rotaria magnacalcarata</name>
    <dbReference type="NCBI Taxonomy" id="392030"/>
    <lineage>
        <taxon>Eukaryota</taxon>
        <taxon>Metazoa</taxon>
        <taxon>Spiralia</taxon>
        <taxon>Gnathifera</taxon>
        <taxon>Rotifera</taxon>
        <taxon>Eurotatoria</taxon>
        <taxon>Bdelloidea</taxon>
        <taxon>Philodinida</taxon>
        <taxon>Philodinidae</taxon>
        <taxon>Rotaria</taxon>
    </lineage>
</organism>
<sequence length="33" mass="3383">DGSYPMQREGAAFVAGCFQGAPGMFVFGGRATV</sequence>
<comment type="caution">
    <text evidence="2">The sequence shown here is derived from an EMBL/GenBank/DDBJ whole genome shotgun (WGS) entry which is preliminary data.</text>
</comment>
<accession>A0A8S3B0M9</accession>
<evidence type="ECO:0000313" key="2">
    <source>
        <dbReference type="EMBL" id="CAF4783151.1"/>
    </source>
</evidence>
<gene>
    <name evidence="1" type="ORF">BYL167_LOCUS36669</name>
    <name evidence="2" type="ORF">GIL414_LOCUS46432</name>
</gene>
<dbReference type="AlphaFoldDB" id="A0A8S3B0M9"/>
<evidence type="ECO:0000313" key="1">
    <source>
        <dbReference type="EMBL" id="CAF4515578.1"/>
    </source>
</evidence>
<dbReference type="EMBL" id="CAJOBJ010145742">
    <property type="protein sequence ID" value="CAF4783151.1"/>
    <property type="molecule type" value="Genomic_DNA"/>
</dbReference>
<dbReference type="Proteomes" id="UP000681967">
    <property type="component" value="Unassembled WGS sequence"/>
</dbReference>